<evidence type="ECO:0000256" key="1">
    <source>
        <dbReference type="SAM" id="MobiDB-lite"/>
    </source>
</evidence>
<protein>
    <submittedName>
        <fullName evidence="2">Uncharacterized protein</fullName>
    </submittedName>
</protein>
<evidence type="ECO:0000313" key="3">
    <source>
        <dbReference type="Proteomes" id="UP000316079"/>
    </source>
</evidence>
<dbReference type="OrthoDB" id="5951731at2759"/>
<organism evidence="2 3">
    <name type="scientific">Danionella cerebrum</name>
    <dbReference type="NCBI Taxonomy" id="2873325"/>
    <lineage>
        <taxon>Eukaryota</taxon>
        <taxon>Metazoa</taxon>
        <taxon>Chordata</taxon>
        <taxon>Craniata</taxon>
        <taxon>Vertebrata</taxon>
        <taxon>Euteleostomi</taxon>
        <taxon>Actinopterygii</taxon>
        <taxon>Neopterygii</taxon>
        <taxon>Teleostei</taxon>
        <taxon>Ostariophysi</taxon>
        <taxon>Cypriniformes</taxon>
        <taxon>Danionidae</taxon>
        <taxon>Danioninae</taxon>
        <taxon>Danionella</taxon>
    </lineage>
</organism>
<name>A0A553R3T4_9TELE</name>
<comment type="caution">
    <text evidence="2">The sequence shown here is derived from an EMBL/GenBank/DDBJ whole genome shotgun (WGS) entry which is preliminary data.</text>
</comment>
<evidence type="ECO:0000313" key="2">
    <source>
        <dbReference type="EMBL" id="TRY96848.1"/>
    </source>
</evidence>
<dbReference type="EMBL" id="SRMA01025251">
    <property type="protein sequence ID" value="TRY96848.1"/>
    <property type="molecule type" value="Genomic_DNA"/>
</dbReference>
<dbReference type="Proteomes" id="UP000316079">
    <property type="component" value="Unassembled WGS sequence"/>
</dbReference>
<proteinExistence type="predicted"/>
<dbReference type="AlphaFoldDB" id="A0A553R3T4"/>
<feature type="compositionally biased region" description="Low complexity" evidence="1">
    <location>
        <begin position="79"/>
        <end position="88"/>
    </location>
</feature>
<reference evidence="2 3" key="1">
    <citation type="journal article" date="2019" name="Sci. Data">
        <title>Hybrid genome assembly and annotation of Danionella translucida.</title>
        <authorList>
            <person name="Kadobianskyi M."/>
            <person name="Schulze L."/>
            <person name="Schuelke M."/>
            <person name="Judkewitz B."/>
        </authorList>
    </citation>
    <scope>NUCLEOTIDE SEQUENCE [LARGE SCALE GENOMIC DNA]</scope>
    <source>
        <strain evidence="2 3">Bolton</strain>
    </source>
</reference>
<sequence length="88" mass="9330">MARGVCLVRSVFVCLVLQALFDCGGGVIATVLGGGSLQEMVLSDEHRKSRVRRAWEASVSLCDDDVTLGPGPYGNQLRSPSSPESFSS</sequence>
<gene>
    <name evidence="2" type="ORF">DNTS_015414</name>
</gene>
<feature type="region of interest" description="Disordered" evidence="1">
    <location>
        <begin position="66"/>
        <end position="88"/>
    </location>
</feature>
<accession>A0A553R3T4</accession>
<keyword evidence="3" id="KW-1185">Reference proteome</keyword>